<name>T1EP13_HELRO</name>
<dbReference type="EMBL" id="KB095811">
    <property type="protein sequence ID" value="ESO12850.1"/>
    <property type="molecule type" value="Genomic_DNA"/>
</dbReference>
<dbReference type="KEGG" id="hro:HELRODRAFT_159438"/>
<dbReference type="HOGENOM" id="CLU_029789_0_1_1"/>
<sequence length="205" mass="22973">MSVDELLAGKKHVVCHLGNKPYRCIVDNCGMKFASQVMLNRHVNKHFAANLAQGKNTKSFSNGNGKGGRSRNGTSSAGDNNDSGAKPQRKRRSRKIKTRQAPSAVQRDLFDSLTMNCIQKYLVNFSKRTQVQQTSSGQIITFRSEVIGYRTDANNVRWSLICWSPSHIIPDEWVKDSELTSKQTQAIPLSHLSGDAIKYFMCHQD</sequence>
<dbReference type="Pfam" id="PF26014">
    <property type="entry name" value="SH3_AEBP2_C"/>
    <property type="match status" value="1"/>
</dbReference>
<keyword evidence="7" id="KW-0156">Chromatin regulator</keyword>
<dbReference type="InParanoid" id="T1EP13"/>
<dbReference type="GO" id="GO:0008270">
    <property type="term" value="F:zinc ion binding"/>
    <property type="evidence" value="ECO:0007669"/>
    <property type="project" value="UniProtKB-KW"/>
</dbReference>
<dbReference type="GO" id="GO:0006325">
    <property type="term" value="P:chromatin organization"/>
    <property type="evidence" value="ECO:0007669"/>
    <property type="project" value="UniProtKB-KW"/>
</dbReference>
<dbReference type="RefSeq" id="XP_009009570.1">
    <property type="nucleotide sequence ID" value="XM_009011322.1"/>
</dbReference>
<evidence type="ECO:0000256" key="2">
    <source>
        <dbReference type="ARBA" id="ARBA00022491"/>
    </source>
</evidence>
<protein>
    <recommendedName>
        <fullName evidence="14">C2H2-type domain-containing protein</fullName>
    </recommendedName>
</protein>
<evidence type="ECO:0000256" key="11">
    <source>
        <dbReference type="ARBA" id="ARBA00037930"/>
    </source>
</evidence>
<evidence type="ECO:0000259" key="14">
    <source>
        <dbReference type="PROSITE" id="PS50157"/>
    </source>
</evidence>
<evidence type="ECO:0000256" key="13">
    <source>
        <dbReference type="SAM" id="MobiDB-lite"/>
    </source>
</evidence>
<dbReference type="InterPro" id="IPR059034">
    <property type="entry name" value="SH3_AEBP2_C"/>
</dbReference>
<organism evidence="16 17">
    <name type="scientific">Helobdella robusta</name>
    <name type="common">Californian leech</name>
    <dbReference type="NCBI Taxonomy" id="6412"/>
    <lineage>
        <taxon>Eukaryota</taxon>
        <taxon>Metazoa</taxon>
        <taxon>Spiralia</taxon>
        <taxon>Lophotrochozoa</taxon>
        <taxon>Annelida</taxon>
        <taxon>Clitellata</taxon>
        <taxon>Hirudinea</taxon>
        <taxon>Rhynchobdellida</taxon>
        <taxon>Glossiphoniidae</taxon>
        <taxon>Helobdella</taxon>
    </lineage>
</organism>
<dbReference type="PANTHER" id="PTHR46541">
    <property type="entry name" value="ZINC FINGER PROTEIN AEBP2"/>
    <property type="match status" value="1"/>
</dbReference>
<keyword evidence="9" id="KW-0804">Transcription</keyword>
<evidence type="ECO:0000256" key="9">
    <source>
        <dbReference type="ARBA" id="ARBA00023163"/>
    </source>
</evidence>
<evidence type="ECO:0000256" key="1">
    <source>
        <dbReference type="ARBA" id="ARBA00004123"/>
    </source>
</evidence>
<gene>
    <name evidence="16" type="primary">20198313</name>
    <name evidence="15" type="ORF">HELRODRAFT_159438</name>
</gene>
<feature type="compositionally biased region" description="Low complexity" evidence="13">
    <location>
        <begin position="54"/>
        <end position="63"/>
    </location>
</feature>
<dbReference type="eggNOG" id="KOG1721">
    <property type="taxonomic scope" value="Eukaryota"/>
</dbReference>
<dbReference type="GeneID" id="20198313"/>
<evidence type="ECO:0000256" key="8">
    <source>
        <dbReference type="ARBA" id="ARBA00023015"/>
    </source>
</evidence>
<dbReference type="CTD" id="20198313"/>
<keyword evidence="6" id="KW-0862">Zinc</keyword>
<evidence type="ECO:0000256" key="3">
    <source>
        <dbReference type="ARBA" id="ARBA00022723"/>
    </source>
</evidence>
<dbReference type="AlphaFoldDB" id="T1EP13"/>
<feature type="domain" description="C2H2-type" evidence="14">
    <location>
        <begin position="22"/>
        <end position="51"/>
    </location>
</feature>
<dbReference type="STRING" id="6412.T1EP13"/>
<dbReference type="Proteomes" id="UP000015101">
    <property type="component" value="Unassembled WGS sequence"/>
</dbReference>
<evidence type="ECO:0000256" key="4">
    <source>
        <dbReference type="ARBA" id="ARBA00022737"/>
    </source>
</evidence>
<dbReference type="GO" id="GO:0005634">
    <property type="term" value="C:nucleus"/>
    <property type="evidence" value="ECO:0007669"/>
    <property type="project" value="UniProtKB-SubCell"/>
</dbReference>
<accession>T1EP13</accession>
<proteinExistence type="inferred from homology"/>
<evidence type="ECO:0000313" key="16">
    <source>
        <dbReference type="EnsemblMetazoa" id="HelroP159438"/>
    </source>
</evidence>
<keyword evidence="8" id="KW-0805">Transcription regulation</keyword>
<comment type="similarity">
    <text evidence="11">Belongs to the AEBP2/jing C2H2-type zinc-finger family.</text>
</comment>
<evidence type="ECO:0000256" key="6">
    <source>
        <dbReference type="ARBA" id="ARBA00022833"/>
    </source>
</evidence>
<dbReference type="EMBL" id="AMQM01000251">
    <property type="status" value="NOT_ANNOTATED_CDS"/>
    <property type="molecule type" value="Genomic_DNA"/>
</dbReference>
<dbReference type="PROSITE" id="PS50157">
    <property type="entry name" value="ZINC_FINGER_C2H2_2"/>
    <property type="match status" value="1"/>
</dbReference>
<dbReference type="OrthoDB" id="9984614at2759"/>
<keyword evidence="2" id="KW-0678">Repressor</keyword>
<keyword evidence="3" id="KW-0479">Metal-binding</keyword>
<dbReference type="InterPro" id="IPR013087">
    <property type="entry name" value="Znf_C2H2_type"/>
</dbReference>
<dbReference type="InterPro" id="IPR052130">
    <property type="entry name" value="AEBP2/jing_C2H2-ZnF"/>
</dbReference>
<keyword evidence="17" id="KW-1185">Reference proteome</keyword>
<comment type="subcellular location">
    <subcellularLocation>
        <location evidence="1">Nucleus</location>
    </subcellularLocation>
</comment>
<evidence type="ECO:0000313" key="17">
    <source>
        <dbReference type="Proteomes" id="UP000015101"/>
    </source>
</evidence>
<evidence type="ECO:0000313" key="15">
    <source>
        <dbReference type="EMBL" id="ESO12850.1"/>
    </source>
</evidence>
<evidence type="ECO:0000256" key="12">
    <source>
        <dbReference type="PROSITE-ProRule" id="PRU00042"/>
    </source>
</evidence>
<evidence type="ECO:0000256" key="10">
    <source>
        <dbReference type="ARBA" id="ARBA00023242"/>
    </source>
</evidence>
<dbReference type="SUPFAM" id="SSF57667">
    <property type="entry name" value="beta-beta-alpha zinc fingers"/>
    <property type="match status" value="1"/>
</dbReference>
<keyword evidence="5 12" id="KW-0863">Zinc-finger</keyword>
<reference evidence="17" key="1">
    <citation type="submission" date="2012-12" db="EMBL/GenBank/DDBJ databases">
        <authorList>
            <person name="Hellsten U."/>
            <person name="Grimwood J."/>
            <person name="Chapman J.A."/>
            <person name="Shapiro H."/>
            <person name="Aerts A."/>
            <person name="Otillar R.P."/>
            <person name="Terry A.Y."/>
            <person name="Boore J.L."/>
            <person name="Simakov O."/>
            <person name="Marletaz F."/>
            <person name="Cho S.-J."/>
            <person name="Edsinger-Gonzales E."/>
            <person name="Havlak P."/>
            <person name="Kuo D.-H."/>
            <person name="Larsson T."/>
            <person name="Lv J."/>
            <person name="Arendt D."/>
            <person name="Savage R."/>
            <person name="Osoegawa K."/>
            <person name="de Jong P."/>
            <person name="Lindberg D.R."/>
            <person name="Seaver E.C."/>
            <person name="Weisblat D.A."/>
            <person name="Putnam N.H."/>
            <person name="Grigoriev I.V."/>
            <person name="Rokhsar D.S."/>
        </authorList>
    </citation>
    <scope>NUCLEOTIDE SEQUENCE</scope>
</reference>
<dbReference type="PANTHER" id="PTHR46541:SF1">
    <property type="entry name" value="ZINC FINGER PROTEIN AEBP2"/>
    <property type="match status" value="1"/>
</dbReference>
<feature type="compositionally biased region" description="Basic residues" evidence="13">
    <location>
        <begin position="87"/>
        <end position="98"/>
    </location>
</feature>
<dbReference type="EnsemblMetazoa" id="HelroT159438">
    <property type="protein sequence ID" value="HelroP159438"/>
    <property type="gene ID" value="HelroG159438"/>
</dbReference>
<reference evidence="16" key="3">
    <citation type="submission" date="2015-06" db="UniProtKB">
        <authorList>
            <consortium name="EnsemblMetazoa"/>
        </authorList>
    </citation>
    <scope>IDENTIFICATION</scope>
</reference>
<evidence type="ECO:0000256" key="7">
    <source>
        <dbReference type="ARBA" id="ARBA00022853"/>
    </source>
</evidence>
<reference evidence="15 17" key="2">
    <citation type="journal article" date="2013" name="Nature">
        <title>Insights into bilaterian evolution from three spiralian genomes.</title>
        <authorList>
            <person name="Simakov O."/>
            <person name="Marletaz F."/>
            <person name="Cho S.J."/>
            <person name="Edsinger-Gonzales E."/>
            <person name="Havlak P."/>
            <person name="Hellsten U."/>
            <person name="Kuo D.H."/>
            <person name="Larsson T."/>
            <person name="Lv J."/>
            <person name="Arendt D."/>
            <person name="Savage R."/>
            <person name="Osoegawa K."/>
            <person name="de Jong P."/>
            <person name="Grimwood J."/>
            <person name="Chapman J.A."/>
            <person name="Shapiro H."/>
            <person name="Aerts A."/>
            <person name="Otillar R.P."/>
            <person name="Terry A.Y."/>
            <person name="Boore J.L."/>
            <person name="Grigoriev I.V."/>
            <person name="Lindberg D.R."/>
            <person name="Seaver E.C."/>
            <person name="Weisblat D.A."/>
            <person name="Putnam N.H."/>
            <person name="Rokhsar D.S."/>
        </authorList>
    </citation>
    <scope>NUCLEOTIDE SEQUENCE</scope>
</reference>
<feature type="region of interest" description="Disordered" evidence="13">
    <location>
        <begin position="54"/>
        <end position="103"/>
    </location>
</feature>
<dbReference type="SMART" id="SM00355">
    <property type="entry name" value="ZnF_C2H2"/>
    <property type="match status" value="1"/>
</dbReference>
<dbReference type="Gene3D" id="3.30.160.60">
    <property type="entry name" value="Classic Zinc Finger"/>
    <property type="match status" value="1"/>
</dbReference>
<keyword evidence="10" id="KW-0539">Nucleus</keyword>
<dbReference type="InterPro" id="IPR036236">
    <property type="entry name" value="Znf_C2H2_sf"/>
</dbReference>
<keyword evidence="4" id="KW-0677">Repeat</keyword>
<dbReference type="PROSITE" id="PS00028">
    <property type="entry name" value="ZINC_FINGER_C2H2_1"/>
    <property type="match status" value="1"/>
</dbReference>
<evidence type="ECO:0000256" key="5">
    <source>
        <dbReference type="ARBA" id="ARBA00022771"/>
    </source>
</evidence>